<organism evidence="3 4">
    <name type="scientific">Curtobacterium luteum</name>
    <dbReference type="NCBI Taxonomy" id="33881"/>
    <lineage>
        <taxon>Bacteria</taxon>
        <taxon>Bacillati</taxon>
        <taxon>Actinomycetota</taxon>
        <taxon>Actinomycetes</taxon>
        <taxon>Micrococcales</taxon>
        <taxon>Microbacteriaceae</taxon>
        <taxon>Curtobacterium</taxon>
    </lineage>
</organism>
<evidence type="ECO:0000259" key="2">
    <source>
        <dbReference type="Pfam" id="PF00248"/>
    </source>
</evidence>
<dbReference type="EMBL" id="BMOI01000020">
    <property type="protein sequence ID" value="GGL12599.1"/>
    <property type="molecule type" value="Genomic_DNA"/>
</dbReference>
<dbReference type="PANTHER" id="PTHR43364">
    <property type="entry name" value="NADH-SPECIFIC METHYLGLYOXAL REDUCTASE-RELATED"/>
    <property type="match status" value="1"/>
</dbReference>
<name>A0A8H9L2V4_9MICO</name>
<reference evidence="3" key="2">
    <citation type="submission" date="2020-09" db="EMBL/GenBank/DDBJ databases">
        <authorList>
            <person name="Sun Q."/>
            <person name="Ohkuma M."/>
        </authorList>
    </citation>
    <scope>NUCLEOTIDE SEQUENCE</scope>
    <source>
        <strain evidence="3">JCM 1480</strain>
    </source>
</reference>
<gene>
    <name evidence="3" type="ORF">GCM10009769_33200</name>
</gene>
<dbReference type="PANTHER" id="PTHR43364:SF4">
    <property type="entry name" value="NAD(P)-LINKED OXIDOREDUCTASE SUPERFAMILY PROTEIN"/>
    <property type="match status" value="1"/>
</dbReference>
<reference evidence="3" key="1">
    <citation type="journal article" date="2014" name="Int. J. Syst. Evol. Microbiol.">
        <title>Complete genome sequence of Corynebacterium casei LMG S-19264T (=DSM 44701T), isolated from a smear-ripened cheese.</title>
        <authorList>
            <consortium name="US DOE Joint Genome Institute (JGI-PGF)"/>
            <person name="Walter F."/>
            <person name="Albersmeier A."/>
            <person name="Kalinowski J."/>
            <person name="Ruckert C."/>
        </authorList>
    </citation>
    <scope>NUCLEOTIDE SEQUENCE</scope>
    <source>
        <strain evidence="3">JCM 1480</strain>
    </source>
</reference>
<sequence>MRHQRVTTLGSMQSRTLGRTGRAVSPVGLGTWQFGGDWGPVSEQDANAVMDASVEAGVTLFDTADVYGDGRSEQLIGSWRASNPDVPLTIATKMGRRAEQEPSNYVAANFREWVDRSRRNLRQDTLDLVQLHCPPTAVFDDDAVYDALDALVADGSIAAYGVSVETADQALTAIARPGVASIQIILNAFRLKPLDRVLPAAREAGVGILARVPLASGLLSGKYTPETTFPEQDHRNYNRHGEAFDQGETFSGVDFEDGVRAAQAFAACLPEGVSVPQAAIAWVIAQDGVTAAIPGARNPVQARSNAEAGSLPDVPGLDRTVHDLYDQWFRAAVHDRW</sequence>
<feature type="domain" description="NADP-dependent oxidoreductase" evidence="2">
    <location>
        <begin position="27"/>
        <end position="311"/>
    </location>
</feature>
<dbReference type="InterPro" id="IPR050523">
    <property type="entry name" value="AKR_Detox_Biosynth"/>
</dbReference>
<keyword evidence="1" id="KW-0560">Oxidoreductase</keyword>
<dbReference type="InterPro" id="IPR023210">
    <property type="entry name" value="NADP_OxRdtase_dom"/>
</dbReference>
<dbReference type="GO" id="GO:0016491">
    <property type="term" value="F:oxidoreductase activity"/>
    <property type="evidence" value="ECO:0007669"/>
    <property type="project" value="UniProtKB-KW"/>
</dbReference>
<evidence type="ECO:0000256" key="1">
    <source>
        <dbReference type="ARBA" id="ARBA00023002"/>
    </source>
</evidence>
<dbReference type="AlphaFoldDB" id="A0A8H9L2V4"/>
<dbReference type="GO" id="GO:0005829">
    <property type="term" value="C:cytosol"/>
    <property type="evidence" value="ECO:0007669"/>
    <property type="project" value="TreeGrafter"/>
</dbReference>
<dbReference type="Pfam" id="PF00248">
    <property type="entry name" value="Aldo_ket_red"/>
    <property type="match status" value="1"/>
</dbReference>
<evidence type="ECO:0000313" key="3">
    <source>
        <dbReference type="EMBL" id="GGL12599.1"/>
    </source>
</evidence>
<dbReference type="Gene3D" id="3.20.20.100">
    <property type="entry name" value="NADP-dependent oxidoreductase domain"/>
    <property type="match status" value="1"/>
</dbReference>
<accession>A0A8H9L2V4</accession>
<dbReference type="CDD" id="cd19086">
    <property type="entry name" value="AKR_AKR11C1"/>
    <property type="match status" value="1"/>
</dbReference>
<dbReference type="SUPFAM" id="SSF51430">
    <property type="entry name" value="NAD(P)-linked oxidoreductase"/>
    <property type="match status" value="1"/>
</dbReference>
<dbReference type="Proteomes" id="UP000648535">
    <property type="component" value="Unassembled WGS sequence"/>
</dbReference>
<evidence type="ECO:0000313" key="4">
    <source>
        <dbReference type="Proteomes" id="UP000648535"/>
    </source>
</evidence>
<comment type="caution">
    <text evidence="3">The sequence shown here is derived from an EMBL/GenBank/DDBJ whole genome shotgun (WGS) entry which is preliminary data.</text>
</comment>
<protein>
    <submittedName>
        <fullName evidence="3">Aldo/keto reductase</fullName>
    </submittedName>
</protein>
<proteinExistence type="predicted"/>
<dbReference type="InterPro" id="IPR036812">
    <property type="entry name" value="NAD(P)_OxRdtase_dom_sf"/>
</dbReference>